<feature type="region of interest" description="Disordered" evidence="2">
    <location>
        <begin position="730"/>
        <end position="776"/>
    </location>
</feature>
<dbReference type="PANTHER" id="PTHR31205">
    <property type="entry name" value="ACTIN CROSS-LINKING PROTEIN (DUF569)"/>
    <property type="match status" value="1"/>
</dbReference>
<keyword evidence="6" id="KW-1185">Reference proteome</keyword>
<feature type="domain" description="DUF569" evidence="3">
    <location>
        <begin position="779"/>
        <end position="923"/>
    </location>
</feature>
<sequence length="1079" mass="121983">MEFFRKAKVVRLRSHHNKFLTTSDDEEGVKQTRHGSSKAARWMVEMVDGKPNLIRLKSCQTRKYLCASDEHFLLGMTGKKVLQVSPRVRSDPSVEWEPLKDGSWVKLMTRWGNFLRGNGGIPPWMNSVSHDGPPTRSATQDWVLWMVEVLEFDQPNQSEPLVRKDDHVHHDQTVGKLGHQEGLNSSRISSYYSTTSAMKKMERDDRRHDDCSKVGCPTRSVHSSMMGSGDRYERCSERGFPARSMRSSMEIPEPPSPSASVKSARVSSIIIEHVCQESQHSNSNNLQSMSDGLIDLLDDTEGEDTKSDAESEHSSVDSAFRPHPLDVTMAKQILKDLKNMDFANILSSGRGKKLEKAVNILLADAKMSTQDEVSKDLVYLQDRLSSMRNDHESASQELDECTNFFTSRLEGKAELKKDAAKAHELETMEVGFTNMLTTARAKREELLRQLEEVENSIRAAERSQADNAKEMEELISRIGEKSENLREIERQEKSWQERKVEAEKALERVEEQWNNQGLTRRLIPLKILKSRAPLQGFTSTNPAILMEYFIPSKFVRLRTCRHKFLVAGDDGESVKQSRHGHTKKAQWTVELINDKPNMIRLRSCHDKLLTASDEPFLLGWTGKRVLQTVQTDCNAAVQWEPIRKDFYVKLRAPLTGKFLRANRGTPPWKGSVTVDVPESRTTRKWILWQVDILDSDVGVDRGLWPKNCKSSQPATNANSAAAYKSSYSTIANEERQENSTASSSGDEEDEGLSVWSDETEGVDLPTSSSSSAYKKQSKMELLQHAKTVRLRSYHGKYLVANEDQDSLSHDKKNGGSRRAQWTVEYVNSKEGVGLVRLKSCYDKYLTATDDKFLTGATGKKVKQTAPQRLDSSLEWEPIREGMHLKLKTRYGNFLRANGGVPPWRNSVTHDFPSRTQSQDWVLWDLDVLEVYENIDNDKVKVSSDVDNEDEDDGTEVQLPSHVSFKKPVGTPGRVVHYNLVDDDGNIVKGESSVVFQGKSVTELSKMLEQETGLSHVIVCSRNPLNGKLYPIMLALPPSHVKLHVYVVPSSSKGWLACFISPLLPLHLFFCLNLLLCFNA</sequence>
<evidence type="ECO:0008006" key="7">
    <source>
        <dbReference type="Google" id="ProtNLM"/>
    </source>
</evidence>
<dbReference type="CDD" id="cd23340">
    <property type="entry name" value="beta-trefoil_FSCN_ACP-like"/>
    <property type="match status" value="3"/>
</dbReference>
<evidence type="ECO:0000259" key="3">
    <source>
        <dbReference type="Pfam" id="PF04601"/>
    </source>
</evidence>
<evidence type="ECO:0000256" key="1">
    <source>
        <dbReference type="SAM" id="Coils"/>
    </source>
</evidence>
<name>A0A9Q1JST7_9CARY</name>
<dbReference type="InterPro" id="IPR008999">
    <property type="entry name" value="Actin-crosslinking"/>
</dbReference>
<feature type="region of interest" description="Disordered" evidence="2">
    <location>
        <begin position="298"/>
        <end position="320"/>
    </location>
</feature>
<feature type="region of interest" description="Disordered" evidence="2">
    <location>
        <begin position="243"/>
        <end position="264"/>
    </location>
</feature>
<dbReference type="EMBL" id="JAKOGI010000797">
    <property type="protein sequence ID" value="KAJ8430400.1"/>
    <property type="molecule type" value="Genomic_DNA"/>
</dbReference>
<protein>
    <recommendedName>
        <fullName evidence="7">DUF569 domain-containing protein</fullName>
    </recommendedName>
</protein>
<comment type="caution">
    <text evidence="5">The sequence shown here is derived from an EMBL/GenBank/DDBJ whole genome shotgun (WGS) entry which is preliminary data.</text>
</comment>
<evidence type="ECO:0000313" key="6">
    <source>
        <dbReference type="Proteomes" id="UP001153076"/>
    </source>
</evidence>
<organism evidence="5 6">
    <name type="scientific">Carnegiea gigantea</name>
    <dbReference type="NCBI Taxonomy" id="171969"/>
    <lineage>
        <taxon>Eukaryota</taxon>
        <taxon>Viridiplantae</taxon>
        <taxon>Streptophyta</taxon>
        <taxon>Embryophyta</taxon>
        <taxon>Tracheophyta</taxon>
        <taxon>Spermatophyta</taxon>
        <taxon>Magnoliopsida</taxon>
        <taxon>eudicotyledons</taxon>
        <taxon>Gunneridae</taxon>
        <taxon>Pentapetalae</taxon>
        <taxon>Caryophyllales</taxon>
        <taxon>Cactineae</taxon>
        <taxon>Cactaceae</taxon>
        <taxon>Cactoideae</taxon>
        <taxon>Echinocereeae</taxon>
        <taxon>Carnegiea</taxon>
    </lineage>
</organism>
<dbReference type="AlphaFoldDB" id="A0A9Q1JST7"/>
<feature type="compositionally biased region" description="Acidic residues" evidence="2">
    <location>
        <begin position="745"/>
        <end position="761"/>
    </location>
</feature>
<feature type="domain" description="DUF569" evidence="3">
    <location>
        <begin position="1"/>
        <end position="145"/>
    </location>
</feature>
<reference evidence="5" key="1">
    <citation type="submission" date="2022-04" db="EMBL/GenBank/DDBJ databases">
        <title>Carnegiea gigantea Genome sequencing and assembly v2.</title>
        <authorList>
            <person name="Copetti D."/>
            <person name="Sanderson M.J."/>
            <person name="Burquez A."/>
            <person name="Wojciechowski M.F."/>
        </authorList>
    </citation>
    <scope>NUCLEOTIDE SEQUENCE</scope>
    <source>
        <strain evidence="5">SGP5-SGP5p</strain>
        <tissue evidence="5">Aerial part</tissue>
    </source>
</reference>
<dbReference type="OrthoDB" id="2432302at2759"/>
<keyword evidence="1" id="KW-0175">Coiled coil</keyword>
<feature type="coiled-coil region" evidence="1">
    <location>
        <begin position="436"/>
        <end position="512"/>
    </location>
</feature>
<dbReference type="Proteomes" id="UP001153076">
    <property type="component" value="Unassembled WGS sequence"/>
</dbReference>
<feature type="domain" description="DUF569" evidence="3">
    <location>
        <begin position="546"/>
        <end position="688"/>
    </location>
</feature>
<accession>A0A9Q1JST7</accession>
<gene>
    <name evidence="5" type="ORF">Cgig2_000232</name>
</gene>
<dbReference type="InterPro" id="IPR054726">
    <property type="entry name" value="Ubiq_DUF569-assoc"/>
</dbReference>
<evidence type="ECO:0000256" key="2">
    <source>
        <dbReference type="SAM" id="MobiDB-lite"/>
    </source>
</evidence>
<dbReference type="FunFam" id="2.80.10.50:FF:000067">
    <property type="entry name" value="BnaC05g19630D protein"/>
    <property type="match status" value="1"/>
</dbReference>
<proteinExistence type="predicted"/>
<dbReference type="Gene3D" id="2.80.10.50">
    <property type="match status" value="3"/>
</dbReference>
<dbReference type="SUPFAM" id="SSF50405">
    <property type="entry name" value="Actin-crosslinking proteins"/>
    <property type="match status" value="3"/>
</dbReference>
<evidence type="ECO:0000313" key="5">
    <source>
        <dbReference type="EMBL" id="KAJ8430400.1"/>
    </source>
</evidence>
<dbReference type="PANTHER" id="PTHR31205:SF77">
    <property type="entry name" value="CROSS-LINKING PROTEIN, PUTATIVE (DUF569)-RELATED"/>
    <property type="match status" value="1"/>
</dbReference>
<dbReference type="Pfam" id="PF04601">
    <property type="entry name" value="DUF569"/>
    <property type="match status" value="3"/>
</dbReference>
<feature type="compositionally biased region" description="Basic and acidic residues" evidence="2">
    <location>
        <begin position="303"/>
        <end position="315"/>
    </location>
</feature>
<dbReference type="Pfam" id="PF22932">
    <property type="entry name" value="Ubiq_DUF_assoc"/>
    <property type="match status" value="1"/>
</dbReference>
<dbReference type="InterPro" id="IPR007679">
    <property type="entry name" value="DUF569"/>
</dbReference>
<evidence type="ECO:0000259" key="4">
    <source>
        <dbReference type="Pfam" id="PF22932"/>
    </source>
</evidence>
<feature type="domain" description="DUF569" evidence="4">
    <location>
        <begin position="972"/>
        <end position="1046"/>
    </location>
</feature>